<proteinExistence type="predicted"/>
<evidence type="ECO:0000313" key="2">
    <source>
        <dbReference type="Proteomes" id="UP000190508"/>
    </source>
</evidence>
<dbReference type="EMBL" id="CP066343">
    <property type="protein sequence ID" value="UVG57932.1"/>
    <property type="molecule type" value="Genomic_DNA"/>
</dbReference>
<dbReference type="Proteomes" id="UP000190508">
    <property type="component" value="Chromosome"/>
</dbReference>
<organism evidence="1 2">
    <name type="scientific">Xanthomonas citri pv. durantae</name>
    <dbReference type="NCBI Taxonomy" id="487862"/>
    <lineage>
        <taxon>Bacteria</taxon>
        <taxon>Pseudomonadati</taxon>
        <taxon>Pseudomonadota</taxon>
        <taxon>Gammaproteobacteria</taxon>
        <taxon>Lysobacterales</taxon>
        <taxon>Lysobacteraceae</taxon>
        <taxon>Xanthomonas</taxon>
    </lineage>
</organism>
<sequence>MKAKNAVQCFKIPACRLDAAVQIGRKLTSSVGPSLDLGNVASEAGALVD</sequence>
<reference evidence="1" key="1">
    <citation type="submission" date="2020-12" db="EMBL/GenBank/DDBJ databases">
        <title>Complete genome investigation of Xanthomonas citri pv. durantae LMG696.</title>
        <authorList>
            <person name="Rana R."/>
            <person name="Bansal K."/>
            <person name="Patil P.B."/>
        </authorList>
    </citation>
    <scope>NUCLEOTIDE SEQUENCE</scope>
    <source>
        <strain evidence="1">LMG696</strain>
    </source>
</reference>
<protein>
    <submittedName>
        <fullName evidence="1">Uncharacterized protein</fullName>
    </submittedName>
</protein>
<name>A0A9X9NAI4_XANCI</name>
<evidence type="ECO:0000313" key="1">
    <source>
        <dbReference type="EMBL" id="UVG57932.1"/>
    </source>
</evidence>
<accession>A0A9X9NAI4</accession>
<gene>
    <name evidence="1" type="ORF">Xdur_017480</name>
</gene>
<dbReference type="AlphaFoldDB" id="A0A9X9NAI4"/>